<dbReference type="InterPro" id="IPR036955">
    <property type="entry name" value="AP2/ERF_dom_sf"/>
</dbReference>
<dbReference type="FunCoup" id="A0A7J7D6E6">
    <property type="interactions" value="30"/>
</dbReference>
<evidence type="ECO:0000256" key="3">
    <source>
        <dbReference type="ARBA" id="ARBA00023125"/>
    </source>
</evidence>
<dbReference type="GO" id="GO:0005634">
    <property type="term" value="C:nucleus"/>
    <property type="evidence" value="ECO:0007669"/>
    <property type="project" value="UniProtKB-SubCell"/>
</dbReference>
<dbReference type="PANTHER" id="PTHR31985">
    <property type="entry name" value="ETHYLENE-RESPONSIVE TRANSCRIPTION FACTOR ERF042-RELATED"/>
    <property type="match status" value="1"/>
</dbReference>
<dbReference type="Proteomes" id="UP000593562">
    <property type="component" value="Unassembled WGS sequence"/>
</dbReference>
<protein>
    <submittedName>
        <fullName evidence="9">RAP2-like protein</fullName>
    </submittedName>
</protein>
<evidence type="ECO:0000313" key="10">
    <source>
        <dbReference type="Proteomes" id="UP000593562"/>
    </source>
</evidence>
<dbReference type="InParanoid" id="A0A7J7D6E6"/>
<dbReference type="PANTHER" id="PTHR31985:SF45">
    <property type="entry name" value="ETHYLENE-RESPONSIVE TRANSCRIPTION FACTOR ERF020"/>
    <property type="match status" value="1"/>
</dbReference>
<organism evidence="9 10">
    <name type="scientific">Tripterygium wilfordii</name>
    <name type="common">Thunder God vine</name>
    <dbReference type="NCBI Taxonomy" id="458696"/>
    <lineage>
        <taxon>Eukaryota</taxon>
        <taxon>Viridiplantae</taxon>
        <taxon>Streptophyta</taxon>
        <taxon>Embryophyta</taxon>
        <taxon>Tracheophyta</taxon>
        <taxon>Spermatophyta</taxon>
        <taxon>Magnoliopsida</taxon>
        <taxon>eudicotyledons</taxon>
        <taxon>Gunneridae</taxon>
        <taxon>Pentapetalae</taxon>
        <taxon>rosids</taxon>
        <taxon>fabids</taxon>
        <taxon>Celastrales</taxon>
        <taxon>Celastraceae</taxon>
        <taxon>Tripterygium</taxon>
    </lineage>
</organism>
<feature type="domain" description="AP2/ERF" evidence="8">
    <location>
        <begin position="15"/>
        <end position="74"/>
    </location>
</feature>
<evidence type="ECO:0000259" key="8">
    <source>
        <dbReference type="PROSITE" id="PS51032"/>
    </source>
</evidence>
<dbReference type="AlphaFoldDB" id="A0A7J7D6E6"/>
<keyword evidence="6" id="KW-0539">Nucleus</keyword>
<dbReference type="InterPro" id="IPR051032">
    <property type="entry name" value="AP2/ERF_TF_ERF_subfamily"/>
</dbReference>
<dbReference type="GO" id="GO:0003700">
    <property type="term" value="F:DNA-binding transcription factor activity"/>
    <property type="evidence" value="ECO:0007669"/>
    <property type="project" value="InterPro"/>
</dbReference>
<dbReference type="EMBL" id="JAAARO010000010">
    <property type="protein sequence ID" value="KAF5741927.1"/>
    <property type="molecule type" value="Genomic_DNA"/>
</dbReference>
<gene>
    <name evidence="9" type="ORF">HS088_TW10G00935</name>
</gene>
<evidence type="ECO:0000256" key="6">
    <source>
        <dbReference type="ARBA" id="ARBA00023242"/>
    </source>
</evidence>
<comment type="caution">
    <text evidence="9">The sequence shown here is derived from an EMBL/GenBank/DDBJ whole genome shotgun (WGS) entry which is preliminary data.</text>
</comment>
<dbReference type="Gene3D" id="3.30.730.10">
    <property type="entry name" value="AP2/ERF domain"/>
    <property type="match status" value="1"/>
</dbReference>
<name>A0A7J7D6E6_TRIWF</name>
<keyword evidence="10" id="KW-1185">Reference proteome</keyword>
<keyword evidence="2" id="KW-0805">Transcription regulation</keyword>
<reference evidence="9 10" key="1">
    <citation type="journal article" date="2020" name="Nat. Commun.">
        <title>Genome of Tripterygium wilfordii and identification of cytochrome P450 involved in triptolide biosynthesis.</title>
        <authorList>
            <person name="Tu L."/>
            <person name="Su P."/>
            <person name="Zhang Z."/>
            <person name="Gao L."/>
            <person name="Wang J."/>
            <person name="Hu T."/>
            <person name="Zhou J."/>
            <person name="Zhang Y."/>
            <person name="Zhao Y."/>
            <person name="Liu Y."/>
            <person name="Song Y."/>
            <person name="Tong Y."/>
            <person name="Lu Y."/>
            <person name="Yang J."/>
            <person name="Xu C."/>
            <person name="Jia M."/>
            <person name="Peters R.J."/>
            <person name="Huang L."/>
            <person name="Gao W."/>
        </authorList>
    </citation>
    <scope>NUCLEOTIDE SEQUENCE [LARGE SCALE GENOMIC DNA]</scope>
    <source>
        <strain evidence="10">cv. XIE 37</strain>
        <tissue evidence="9">Leaf</tissue>
    </source>
</reference>
<evidence type="ECO:0000256" key="5">
    <source>
        <dbReference type="ARBA" id="ARBA00023163"/>
    </source>
</evidence>
<dbReference type="CDD" id="cd00018">
    <property type="entry name" value="AP2"/>
    <property type="match status" value="1"/>
</dbReference>
<evidence type="ECO:0000256" key="7">
    <source>
        <dbReference type="ARBA" id="ARBA00024343"/>
    </source>
</evidence>
<evidence type="ECO:0000313" key="9">
    <source>
        <dbReference type="EMBL" id="KAF5741927.1"/>
    </source>
</evidence>
<dbReference type="GO" id="GO:0003677">
    <property type="term" value="F:DNA binding"/>
    <property type="evidence" value="ECO:0007669"/>
    <property type="project" value="UniProtKB-KW"/>
</dbReference>
<dbReference type="InterPro" id="IPR016177">
    <property type="entry name" value="DNA-bd_dom_sf"/>
</dbReference>
<evidence type="ECO:0000256" key="1">
    <source>
        <dbReference type="ARBA" id="ARBA00004123"/>
    </source>
</evidence>
<keyword evidence="5" id="KW-0804">Transcription</keyword>
<evidence type="ECO:0000256" key="4">
    <source>
        <dbReference type="ARBA" id="ARBA00023159"/>
    </source>
</evidence>
<accession>A0A7J7D6E6</accession>
<dbReference type="InterPro" id="IPR001471">
    <property type="entry name" value="AP2/ERF_dom"/>
</dbReference>
<dbReference type="SMART" id="SM00380">
    <property type="entry name" value="AP2"/>
    <property type="match status" value="1"/>
</dbReference>
<sequence length="166" mass="18195">MSHSTSNNSRAEEKKYKGVRRRKWGKWVSEIRVPGSQERLWLGSYSSPEAAAVAHDFAFFCLRGPDSIDGLNFPTTLPAGLRTDMSPRSVQRVASDAGLAIDAQMISTEKEVKVEEGGSSNFSHGGVNHHGNLEMGLWGTGDDYRWTLGQGSECGETLSISVEDYL</sequence>
<comment type="subcellular location">
    <subcellularLocation>
        <location evidence="1">Nucleus</location>
    </subcellularLocation>
</comment>
<keyword evidence="4" id="KW-0010">Activator</keyword>
<dbReference type="PROSITE" id="PS51032">
    <property type="entry name" value="AP2_ERF"/>
    <property type="match status" value="1"/>
</dbReference>
<dbReference type="Pfam" id="PF00847">
    <property type="entry name" value="AP2"/>
    <property type="match status" value="1"/>
</dbReference>
<proteinExistence type="inferred from homology"/>
<dbReference type="SUPFAM" id="SSF54171">
    <property type="entry name" value="DNA-binding domain"/>
    <property type="match status" value="1"/>
</dbReference>
<dbReference type="PRINTS" id="PR00367">
    <property type="entry name" value="ETHRSPELEMNT"/>
</dbReference>
<evidence type="ECO:0000256" key="2">
    <source>
        <dbReference type="ARBA" id="ARBA00023015"/>
    </source>
</evidence>
<comment type="similarity">
    <text evidence="7">Belongs to the AP2/ERF transcription factor family. ERF subfamily.</text>
</comment>
<keyword evidence="3" id="KW-0238">DNA-binding</keyword>